<accession>A0A4V2YQI7</accession>
<dbReference type="Pfam" id="PF00005">
    <property type="entry name" value="ABC_tran"/>
    <property type="match status" value="1"/>
</dbReference>
<proteinExistence type="inferred from homology"/>
<keyword evidence="4 6" id="KW-0067">ATP-binding</keyword>
<evidence type="ECO:0000259" key="5">
    <source>
        <dbReference type="PROSITE" id="PS50893"/>
    </source>
</evidence>
<dbReference type="InterPro" id="IPR003439">
    <property type="entry name" value="ABC_transporter-like_ATP-bd"/>
</dbReference>
<dbReference type="PANTHER" id="PTHR43335:SF11">
    <property type="entry name" value="ABC TRANSPORTER RELATED"/>
    <property type="match status" value="1"/>
</dbReference>
<evidence type="ECO:0000256" key="2">
    <source>
        <dbReference type="ARBA" id="ARBA00022448"/>
    </source>
</evidence>
<dbReference type="GO" id="GO:0005524">
    <property type="term" value="F:ATP binding"/>
    <property type="evidence" value="ECO:0007669"/>
    <property type="project" value="UniProtKB-KW"/>
</dbReference>
<evidence type="ECO:0000313" key="7">
    <source>
        <dbReference type="Proteomes" id="UP000294513"/>
    </source>
</evidence>
<dbReference type="SMART" id="SM00382">
    <property type="entry name" value="AAA"/>
    <property type="match status" value="1"/>
</dbReference>
<evidence type="ECO:0000313" key="6">
    <source>
        <dbReference type="EMBL" id="TDD62237.1"/>
    </source>
</evidence>
<evidence type="ECO:0000256" key="3">
    <source>
        <dbReference type="ARBA" id="ARBA00022741"/>
    </source>
</evidence>
<sequence>MPHRSGAPSSRAPYAQVGLGPGLCRLDSTGRRALPAGRPGTFVIVATRGLCKRYGRQTALEEVDLAIPAGGVYGLVGRNGAGKTTLLAILAGLRHPTSGAVELAVPRGQVGVCLDVPEFEPWLTAREVIDLAAAMTSAALPGSAGADLLGDAGLADAADRRVGGFSRGMRQRLALAATVVGSPKVLLLDEPCSALDPAGRADVLDLMVRLAENATVVFSTHVLADVERVCDTVGILHAGSLIYQGGLERLLSEHHHPAWRIRVRGAPEPVAERLRAEPWTASAECLPEGHIRLEAVSSSAAEAGLADALARAGARLVAVEPEAPDLEEVFLDLTAPVRIPT</sequence>
<organism evidence="6 7">
    <name type="scientific">Actinomadura rubrisoli</name>
    <dbReference type="NCBI Taxonomy" id="2530368"/>
    <lineage>
        <taxon>Bacteria</taxon>
        <taxon>Bacillati</taxon>
        <taxon>Actinomycetota</taxon>
        <taxon>Actinomycetes</taxon>
        <taxon>Streptosporangiales</taxon>
        <taxon>Thermomonosporaceae</taxon>
        <taxon>Actinomadura</taxon>
    </lineage>
</organism>
<dbReference type="InterPro" id="IPR027417">
    <property type="entry name" value="P-loop_NTPase"/>
</dbReference>
<comment type="similarity">
    <text evidence="1">Belongs to the ABC transporter superfamily.</text>
</comment>
<dbReference type="SUPFAM" id="SSF52540">
    <property type="entry name" value="P-loop containing nucleoside triphosphate hydrolases"/>
    <property type="match status" value="1"/>
</dbReference>
<gene>
    <name evidence="6" type="ORF">E1298_44850</name>
</gene>
<keyword evidence="2" id="KW-0813">Transport</keyword>
<reference evidence="6 7" key="1">
    <citation type="submission" date="2019-03" db="EMBL/GenBank/DDBJ databases">
        <title>Draft genome sequences of novel Actinobacteria.</title>
        <authorList>
            <person name="Sahin N."/>
            <person name="Ay H."/>
            <person name="Saygin H."/>
        </authorList>
    </citation>
    <scope>NUCLEOTIDE SEQUENCE [LARGE SCALE GENOMIC DNA]</scope>
    <source>
        <strain evidence="6 7">H3C3</strain>
    </source>
</reference>
<comment type="caution">
    <text evidence="6">The sequence shown here is derived from an EMBL/GenBank/DDBJ whole genome shotgun (WGS) entry which is preliminary data.</text>
</comment>
<dbReference type="PANTHER" id="PTHR43335">
    <property type="entry name" value="ABC TRANSPORTER, ATP-BINDING PROTEIN"/>
    <property type="match status" value="1"/>
</dbReference>
<dbReference type="Gene3D" id="3.40.50.300">
    <property type="entry name" value="P-loop containing nucleotide triphosphate hydrolases"/>
    <property type="match status" value="1"/>
</dbReference>
<dbReference type="PROSITE" id="PS50893">
    <property type="entry name" value="ABC_TRANSPORTER_2"/>
    <property type="match status" value="1"/>
</dbReference>
<keyword evidence="3" id="KW-0547">Nucleotide-binding</keyword>
<dbReference type="GO" id="GO:0016887">
    <property type="term" value="F:ATP hydrolysis activity"/>
    <property type="evidence" value="ECO:0007669"/>
    <property type="project" value="InterPro"/>
</dbReference>
<protein>
    <submittedName>
        <fullName evidence="6">ABC transporter ATP-binding protein</fullName>
    </submittedName>
</protein>
<dbReference type="EMBL" id="SMKU01000538">
    <property type="protein sequence ID" value="TDD62237.1"/>
    <property type="molecule type" value="Genomic_DNA"/>
</dbReference>
<keyword evidence="7" id="KW-1185">Reference proteome</keyword>
<dbReference type="Proteomes" id="UP000294513">
    <property type="component" value="Unassembled WGS sequence"/>
</dbReference>
<name>A0A4V2YQI7_9ACTN</name>
<dbReference type="OrthoDB" id="9804819at2"/>
<feature type="domain" description="ABC transporter" evidence="5">
    <location>
        <begin position="45"/>
        <end position="263"/>
    </location>
</feature>
<evidence type="ECO:0000256" key="4">
    <source>
        <dbReference type="ARBA" id="ARBA00022840"/>
    </source>
</evidence>
<dbReference type="AlphaFoldDB" id="A0A4V2YQI7"/>
<evidence type="ECO:0000256" key="1">
    <source>
        <dbReference type="ARBA" id="ARBA00005417"/>
    </source>
</evidence>
<dbReference type="InterPro" id="IPR003593">
    <property type="entry name" value="AAA+_ATPase"/>
</dbReference>